<evidence type="ECO:0000313" key="3">
    <source>
        <dbReference type="EMBL" id="MCS0607510.1"/>
    </source>
</evidence>
<name>A0ABT2BG69_9BURK</name>
<feature type="region of interest" description="Disordered" evidence="1">
    <location>
        <begin position="41"/>
        <end position="109"/>
    </location>
</feature>
<feature type="chain" id="PRO_5046900604" evidence="2">
    <location>
        <begin position="24"/>
        <end position="129"/>
    </location>
</feature>
<comment type="caution">
    <text evidence="3">The sequence shown here is derived from an EMBL/GenBank/DDBJ whole genome shotgun (WGS) entry which is preliminary data.</text>
</comment>
<organism evidence="3 4">
    <name type="scientific">Massilia solisilvae</name>
    <dbReference type="NCBI Taxonomy" id="1811225"/>
    <lineage>
        <taxon>Bacteria</taxon>
        <taxon>Pseudomonadati</taxon>
        <taxon>Pseudomonadota</taxon>
        <taxon>Betaproteobacteria</taxon>
        <taxon>Burkholderiales</taxon>
        <taxon>Oxalobacteraceae</taxon>
        <taxon>Telluria group</taxon>
        <taxon>Massilia</taxon>
    </lineage>
</organism>
<accession>A0ABT2BG69</accession>
<evidence type="ECO:0000256" key="2">
    <source>
        <dbReference type="SAM" id="SignalP"/>
    </source>
</evidence>
<feature type="compositionally biased region" description="Low complexity" evidence="1">
    <location>
        <begin position="76"/>
        <end position="86"/>
    </location>
</feature>
<proteinExistence type="predicted"/>
<evidence type="ECO:0000256" key="1">
    <source>
        <dbReference type="SAM" id="MobiDB-lite"/>
    </source>
</evidence>
<keyword evidence="2" id="KW-0732">Signal</keyword>
<dbReference type="RefSeq" id="WP_258855226.1">
    <property type="nucleotide sequence ID" value="NZ_JANUGV010000001.1"/>
</dbReference>
<sequence length="129" mass="13106">MKRHTCQLCLILAAATAAPAALAGDILKCVDRTGHVTLTDQPCPPGTAGQRLVIQDSSFGGSGSAGSTGAGGDELPAAVPAAARYPAPAPLPPRGKWKPPAAKEAQLSRDAATLKAARTQLMVKENGQR</sequence>
<feature type="signal peptide" evidence="2">
    <location>
        <begin position="1"/>
        <end position="23"/>
    </location>
</feature>
<evidence type="ECO:0000313" key="4">
    <source>
        <dbReference type="Proteomes" id="UP001205861"/>
    </source>
</evidence>
<keyword evidence="4" id="KW-1185">Reference proteome</keyword>
<dbReference type="EMBL" id="JANUGV010000001">
    <property type="protein sequence ID" value="MCS0607510.1"/>
    <property type="molecule type" value="Genomic_DNA"/>
</dbReference>
<protein>
    <submittedName>
        <fullName evidence="3">DUF4124 domain-containing protein</fullName>
    </submittedName>
</protein>
<reference evidence="3 4" key="1">
    <citation type="submission" date="2022-08" db="EMBL/GenBank/DDBJ databases">
        <title>Reclassification of Massilia species as members of the genera Telluria, Duganella, Pseudoduganella, Mokoshia gen. nov. and Zemynaea gen. nov. using orthogonal and non-orthogonal genome-based approaches.</title>
        <authorList>
            <person name="Bowman J.P."/>
        </authorList>
    </citation>
    <scope>NUCLEOTIDE SEQUENCE [LARGE SCALE GENOMIC DNA]</scope>
    <source>
        <strain evidence="3 4">JCM 31607</strain>
    </source>
</reference>
<dbReference type="Proteomes" id="UP001205861">
    <property type="component" value="Unassembled WGS sequence"/>
</dbReference>
<gene>
    <name evidence="3" type="ORF">NX773_04925</name>
</gene>
<feature type="compositionally biased region" description="Gly residues" evidence="1">
    <location>
        <begin position="60"/>
        <end position="72"/>
    </location>
</feature>